<evidence type="ECO:0008006" key="5">
    <source>
        <dbReference type="Google" id="ProtNLM"/>
    </source>
</evidence>
<comment type="caution">
    <text evidence="3">The sequence shown here is derived from an EMBL/GenBank/DDBJ whole genome shotgun (WGS) entry which is preliminary data.</text>
</comment>
<feature type="signal peptide" evidence="2">
    <location>
        <begin position="1"/>
        <end position="19"/>
    </location>
</feature>
<dbReference type="Proteomes" id="UP000735302">
    <property type="component" value="Unassembled WGS sequence"/>
</dbReference>
<dbReference type="InterPro" id="IPR009003">
    <property type="entry name" value="Peptidase_S1_PA"/>
</dbReference>
<keyword evidence="2" id="KW-0732">Signal</keyword>
<dbReference type="SUPFAM" id="SSF50494">
    <property type="entry name" value="Trypsin-like serine proteases"/>
    <property type="match status" value="1"/>
</dbReference>
<gene>
    <name evidence="3" type="ORF">PoB_003209100</name>
</gene>
<reference evidence="3 4" key="1">
    <citation type="journal article" date="2021" name="Elife">
        <title>Chloroplast acquisition without the gene transfer in kleptoplastic sea slugs, Plakobranchus ocellatus.</title>
        <authorList>
            <person name="Maeda T."/>
            <person name="Takahashi S."/>
            <person name="Yoshida T."/>
            <person name="Shimamura S."/>
            <person name="Takaki Y."/>
            <person name="Nagai Y."/>
            <person name="Toyoda A."/>
            <person name="Suzuki Y."/>
            <person name="Arimoto A."/>
            <person name="Ishii H."/>
            <person name="Satoh N."/>
            <person name="Nishiyama T."/>
            <person name="Hasebe M."/>
            <person name="Maruyama T."/>
            <person name="Minagawa J."/>
            <person name="Obokata J."/>
            <person name="Shigenobu S."/>
        </authorList>
    </citation>
    <scope>NUCLEOTIDE SEQUENCE [LARGE SCALE GENOMIC DNA]</scope>
</reference>
<dbReference type="Gene3D" id="2.40.10.10">
    <property type="entry name" value="Trypsin-like serine proteases"/>
    <property type="match status" value="1"/>
</dbReference>
<sequence length="388" mass="41777">MYYSAVLLVVLAMTNQVSCLSTSQIASALLYRRTNNPYLKAYSLANLMRPASTSNTNNNNNNDNTDENTQTGNNPAMTRTCPQELDISFYKFCSSSFCYDQQTINSCCMTSYEGNDGTNYQQCRCETSVTCTNGAQSEDQDEGLIPTTTLCPQTEVRALNSVPIQPQDQCQFGEVANLTSINGQTVTCNAVLTRANVNGVTKVTFVTSALCTSVVDELLADPNAGLEMQIGSESFSLNQPFTTVNGPDGIAFIDLPQQNMDVLNALGQCETPACAYDESSMNGLVNLYQCKMVSYGASDPTSFNFDGMRQVDLNENPNGCGSLPDLFDAANTLCFRSTSGEDVFCVGDSGAPIYCRSTVTDEWILIGVVALQTTCGGSSEVKVIPVPV</sequence>
<dbReference type="EMBL" id="BLXT01003749">
    <property type="protein sequence ID" value="GFO05586.1"/>
    <property type="molecule type" value="Genomic_DNA"/>
</dbReference>
<feature type="region of interest" description="Disordered" evidence="1">
    <location>
        <begin position="50"/>
        <end position="76"/>
    </location>
</feature>
<organism evidence="3 4">
    <name type="scientific">Plakobranchus ocellatus</name>
    <dbReference type="NCBI Taxonomy" id="259542"/>
    <lineage>
        <taxon>Eukaryota</taxon>
        <taxon>Metazoa</taxon>
        <taxon>Spiralia</taxon>
        <taxon>Lophotrochozoa</taxon>
        <taxon>Mollusca</taxon>
        <taxon>Gastropoda</taxon>
        <taxon>Heterobranchia</taxon>
        <taxon>Euthyneura</taxon>
        <taxon>Panpulmonata</taxon>
        <taxon>Sacoglossa</taxon>
        <taxon>Placobranchoidea</taxon>
        <taxon>Plakobranchidae</taxon>
        <taxon>Plakobranchus</taxon>
    </lineage>
</organism>
<evidence type="ECO:0000256" key="1">
    <source>
        <dbReference type="SAM" id="MobiDB-lite"/>
    </source>
</evidence>
<feature type="chain" id="PRO_5043999768" description="Peptidase S1 domain-containing protein" evidence="2">
    <location>
        <begin position="20"/>
        <end position="388"/>
    </location>
</feature>
<name>A0AAV4AB73_9GAST</name>
<evidence type="ECO:0000313" key="3">
    <source>
        <dbReference type="EMBL" id="GFO05586.1"/>
    </source>
</evidence>
<proteinExistence type="predicted"/>
<keyword evidence="4" id="KW-1185">Reference proteome</keyword>
<accession>A0AAV4AB73</accession>
<protein>
    <recommendedName>
        <fullName evidence="5">Peptidase S1 domain-containing protein</fullName>
    </recommendedName>
</protein>
<evidence type="ECO:0000256" key="2">
    <source>
        <dbReference type="SAM" id="SignalP"/>
    </source>
</evidence>
<evidence type="ECO:0000313" key="4">
    <source>
        <dbReference type="Proteomes" id="UP000735302"/>
    </source>
</evidence>
<feature type="compositionally biased region" description="Low complexity" evidence="1">
    <location>
        <begin position="53"/>
        <end position="74"/>
    </location>
</feature>
<dbReference type="InterPro" id="IPR043504">
    <property type="entry name" value="Peptidase_S1_PA_chymotrypsin"/>
</dbReference>
<dbReference type="AlphaFoldDB" id="A0AAV4AB73"/>